<feature type="compositionally biased region" description="Pro residues" evidence="1">
    <location>
        <begin position="621"/>
        <end position="639"/>
    </location>
</feature>
<evidence type="ECO:0000313" key="3">
    <source>
        <dbReference type="Proteomes" id="UP001150907"/>
    </source>
</evidence>
<feature type="compositionally biased region" description="Low complexity" evidence="1">
    <location>
        <begin position="361"/>
        <end position="378"/>
    </location>
</feature>
<comment type="caution">
    <text evidence="2">The sequence shown here is derived from an EMBL/GenBank/DDBJ whole genome shotgun (WGS) entry which is preliminary data.</text>
</comment>
<feature type="compositionally biased region" description="Polar residues" evidence="1">
    <location>
        <begin position="265"/>
        <end position="274"/>
    </location>
</feature>
<feature type="region of interest" description="Disordered" evidence="1">
    <location>
        <begin position="1"/>
        <end position="125"/>
    </location>
</feature>
<sequence>MSQSGWESDSSQRHFRAGRHAMRQLGRGVSRRTRGLLAGAQAEPEGGDAAYRRGPPVPSGIHRRSVSFDSGGAGLAAGSTWTSRHTDASGSSGRGAGVPGLPGLAHPLSTAIDSEEGPRTRESFSGAAHLDGSLQLSSASRSALQASDPFQNRHVWISEEDVARDAAAPRVAFEAAQIVRSQPVAAGAGRGLGSIARAFGNLSRRLTRMRAQRSASQPGTAAEERLSVLAAAQQHVIAMPGDAGAGFFRFVVNPADPVSDRESSAPDSPTISRRASSRREPLLAVAPPLPEFSSESLDRLCAHVANARWTPEDLHVPWHGRDVTRPSYPLQAPPTSPARVRRGFLAAMLGRLGGANTRRQSSSAPEAPAPATTAPLSTFAAAPPPAVALHVPAQSLADDIRAGIEHSAQDATLSSTGRRMYSEVLLSLSRADGSDSAPPDAHPPPRVAEDASRVASSSGSFADVLAAAEAEHSRRRFAAPELPGLEGYAAAPQPLLPFESPASEAGTGRTQILDFSEADVRSPAAALQRRPSARPEIRDVRGVLWGDTNPTSTAAASADLAAADLATTADLATADLPHHDPLLLQRLVTTSPDPRALIYDAASRFGSMRSHASPAAEPTPKRSPPSPAPKHGPPSPTLPANPIVAAAVCLAPTRSKDVCESTSPSIPCTGDMPHADAQSLLHRSSRQLAA</sequence>
<dbReference type="AlphaFoldDB" id="A0A9W8EJY1"/>
<accession>A0A9W8EJY1</accession>
<dbReference type="OrthoDB" id="5599484at2759"/>
<keyword evidence="3" id="KW-1185">Reference proteome</keyword>
<feature type="region of interest" description="Disordered" evidence="1">
    <location>
        <begin position="355"/>
        <end position="378"/>
    </location>
</feature>
<protein>
    <submittedName>
        <fullName evidence="2">Uncharacterized protein</fullName>
    </submittedName>
</protein>
<evidence type="ECO:0000313" key="2">
    <source>
        <dbReference type="EMBL" id="KAJ2005322.1"/>
    </source>
</evidence>
<feature type="compositionally biased region" description="Basic residues" evidence="1">
    <location>
        <begin position="13"/>
        <end position="22"/>
    </location>
</feature>
<evidence type="ECO:0000256" key="1">
    <source>
        <dbReference type="SAM" id="MobiDB-lite"/>
    </source>
</evidence>
<dbReference type="Proteomes" id="UP001150907">
    <property type="component" value="Unassembled WGS sequence"/>
</dbReference>
<reference evidence="2" key="1">
    <citation type="submission" date="2022-07" db="EMBL/GenBank/DDBJ databases">
        <title>Phylogenomic reconstructions and comparative analyses of Kickxellomycotina fungi.</title>
        <authorList>
            <person name="Reynolds N.K."/>
            <person name="Stajich J.E."/>
            <person name="Barry K."/>
            <person name="Grigoriev I.V."/>
            <person name="Crous P."/>
            <person name="Smith M.E."/>
        </authorList>
    </citation>
    <scope>NUCLEOTIDE SEQUENCE</scope>
    <source>
        <strain evidence="2">IMI 214461</strain>
    </source>
</reference>
<name>A0A9W8EJY1_9FUNG</name>
<feature type="region of interest" description="Disordered" evidence="1">
    <location>
        <begin position="257"/>
        <end position="279"/>
    </location>
</feature>
<feature type="region of interest" description="Disordered" evidence="1">
    <location>
        <begin position="607"/>
        <end position="640"/>
    </location>
</feature>
<organism evidence="2 3">
    <name type="scientific">Coemansia thaxteri</name>
    <dbReference type="NCBI Taxonomy" id="2663907"/>
    <lineage>
        <taxon>Eukaryota</taxon>
        <taxon>Fungi</taxon>
        <taxon>Fungi incertae sedis</taxon>
        <taxon>Zoopagomycota</taxon>
        <taxon>Kickxellomycotina</taxon>
        <taxon>Kickxellomycetes</taxon>
        <taxon>Kickxellales</taxon>
        <taxon>Kickxellaceae</taxon>
        <taxon>Coemansia</taxon>
    </lineage>
</organism>
<feature type="non-terminal residue" evidence="2">
    <location>
        <position position="690"/>
    </location>
</feature>
<gene>
    <name evidence="2" type="ORF">H4R26_002021</name>
</gene>
<feature type="region of interest" description="Disordered" evidence="1">
    <location>
        <begin position="430"/>
        <end position="455"/>
    </location>
</feature>
<feature type="compositionally biased region" description="Low complexity" evidence="1">
    <location>
        <begin position="430"/>
        <end position="439"/>
    </location>
</feature>
<proteinExistence type="predicted"/>
<feature type="compositionally biased region" description="Polar residues" evidence="1">
    <location>
        <begin position="79"/>
        <end position="91"/>
    </location>
</feature>
<dbReference type="EMBL" id="JANBQF010000108">
    <property type="protein sequence ID" value="KAJ2005322.1"/>
    <property type="molecule type" value="Genomic_DNA"/>
</dbReference>